<sequence length="1980" mass="214380">MSSSLGKALQRSKRATERQGRRNYRDALENERNAALEAELHQQEIGRSKTQLKSIWETNDLENFLSIADAREEGYFAERDVRVVIGGRVHVVQHDKVVPQQMPTDEAHVDWLKLSELLTIPKRPEWDCKMSADELQAAEKKAFADWRRSLAQMEEEHKVLLTPYERNLEVWRQLWRVAERADVVSVILDARNPLMFRSFDFEKYVRSTKNSKGEPKKVVLLLNNSADELEEDGDVPLDSDDVQLTAAQKAALDKVMRHKKEKTRHQKKTLRAPVEVKNPYELSAMREALKRQAHAPKVKEERPLTEEELARNSRTAAAASAAKREPWTVLDPVQLLDQFALLREEAGVTDMNTPLMVGLVGYPNVGKSSTINAILGCKKVVVSATPGKTKHFQTLMIPNERRVALCDCPGLVFPSFATTKAQMVCDGILPVDTATDTLEATATICRRLPRPVLEGELNISLLAEDDIDESDSLAERLLHALARRRGYMASHDRPNKARAGKELLKLYVDGYFVYVEPPPTYRPDAAALSLDSEEEDAWADLDSANDDRALSEPGNGDSYSVEMDLEDAAPPMFYARPHALRSTFTRYELFNMEANEARISVLKKAERRRKKRTNHQLEPDTYTFVNRQGEVELRIDDDDGVLELVTPTGGPVRPATKAKPKSKRQQRRELKQMGVGPSNRYGQRKGIQGSFLGVSVVVVVVAGAGGEENSSVSEAEAPLVQRGVLRCHPHRCHRRAPAVTTSAPLSSSGSIDGGSDFACYVEAEFTDALFAASSPTEAGANSVEQRVNSSFYLVSGLPPTHAILNHLNSSLWLQVLARLHSRGALCGEGCAGALRYLPTFTYRPLMPWLWSPATLSTPAEAAQPSSTSHRSEAGRGSDAENVSGARDSSEWEVDLGTEVHRNVCLPALAMSCRPAAPPAPPATAPLTVYTVTDISTAAPSQWTVIATSVVKSTLANAPPATVKDLLKVWHDLFFALRYHAVWVSTPEQLRGSAHPQLMRLFECFYADVRRHSQISSASEACGMAQLLSSEELPLQQRRANVITEVVVRTLTPPILLRKFRSLYRPHRHSAMLFAELYAMCVEEEETGLSDAGEQWAATLQHLRFLLPRVHFLQECRRAQRAPPMSSGNAAEEAVWQPWRQVASILMNVCVWVSNDNAEAERCVDALRCTVEVLQSMNAESSTSGRGGAHRLLAPPTFQVVGAFISCLVAAARDSMRTKAAQLQYGPTDGLLGVYLLSVAVAAVIPASGRSRKSAADCRQTGDGVHMPSTDADEDAAELLHRLRLLVHPSKSTPGEVWAALRRSPTAGEAARHGLVTVGHHLFSECVMPLVSQPKVFSTAQRLYGRLRAWATEVGRPLGLHGEPVSALWKLRWLQQHLTTDGDSGEASALLGRLTSGRVQTGSDRVAPQDTTTLPSPVSWGCGCGFENESISTGAHHGDAVRVACVACVLRTLTPLSWECPSCHAVANSGVCVPYCLRCGETHPLADQLGIAVKTPSVADAHTCGMTFCKEHPHLGTVTLLQPRGLPKSSLVYTPTPPSLLNAPEATEGVARCCWDCGHACGGAPVDVGDVHVATLSPRYAAPSWHGEDDAALNGLSEDGNSLKVGGTGVVVYVCSDCHAISAGPHSAALPKIPDGAPATGSSTASCSSCGTTEPGYYTAAFTWTVQCPHCACTAVAAVAALLPTEADQPWLCHHCGTTHAVRDRTDGQLRTPVHLTDPSSVHTLLPLLTRAEDGYCTTCGTCRLPPTSWERGRLWGCSKCGEPFNSELACRRCAALAPGVPAGQVYVWRCATCGAYHPSWEVQCRAVGCGGRGGAEDVGARFCYSPWACAECGEVTLSSHAITCATCGAETPKPLRATPCTYGDACGTTAAATAAHAATAPDSRLAEVETFLLQAAAHPSLPLLTEPLDAPLVKAVSCTSLWPHKSGDASAPANEPAGDSEKSLTDPTHRDGVRAGGAAGTSALAVEPWEDAYAATVISF</sequence>
<evidence type="ECO:0000313" key="8">
    <source>
        <dbReference type="Proteomes" id="UP000318821"/>
    </source>
</evidence>
<dbReference type="Proteomes" id="UP000318821">
    <property type="component" value="Unassembled WGS sequence"/>
</dbReference>
<reference evidence="8" key="1">
    <citation type="submission" date="2019-02" db="EMBL/GenBank/DDBJ databases">
        <title>FDA dAtabase for Regulatory Grade micrObial Sequences (FDA-ARGOS): Supporting development and validation of Infectious Disease Dx tests.</title>
        <authorList>
            <person name="Duncan R."/>
            <person name="Fisher C."/>
            <person name="Tallon L."/>
            <person name="Sadzewicz L."/>
            <person name="Sengamalay N."/>
            <person name="Ott S."/>
            <person name="Godinez A."/>
            <person name="Nagaraj S."/>
            <person name="Vavikolanu K."/>
            <person name="Vyas G."/>
            <person name="Nadendla S."/>
            <person name="Aluvathingal J."/>
            <person name="Sichtig H."/>
        </authorList>
    </citation>
    <scope>NUCLEOTIDE SEQUENCE [LARGE SCALE GENOMIC DNA]</scope>
    <source>
        <strain evidence="8">FDAARGOS_360</strain>
    </source>
</reference>
<accession>A0A504XXD0</accession>
<dbReference type="InterPro" id="IPR043358">
    <property type="entry name" value="GNL1-like"/>
</dbReference>
<dbReference type="VEuPathDB" id="TriTrypDB:LDHU3_05.0240"/>
<feature type="region of interest" description="Disordered" evidence="5">
    <location>
        <begin position="1"/>
        <end position="25"/>
    </location>
</feature>
<evidence type="ECO:0000256" key="1">
    <source>
        <dbReference type="ARBA" id="ARBA00022490"/>
    </source>
</evidence>
<evidence type="ECO:0000256" key="4">
    <source>
        <dbReference type="ARBA" id="ARBA00023134"/>
    </source>
</evidence>
<dbReference type="EMBL" id="RHLD01000058">
    <property type="protein sequence ID" value="TPP51878.1"/>
    <property type="molecule type" value="Genomic_DNA"/>
</dbReference>
<dbReference type="Pfam" id="PF01926">
    <property type="entry name" value="MMR_HSR1"/>
    <property type="match status" value="1"/>
</dbReference>
<keyword evidence="4" id="KW-0342">GTP-binding</keyword>
<keyword evidence="3" id="KW-0378">Hydrolase</keyword>
<dbReference type="GO" id="GO:0005525">
    <property type="term" value="F:GTP binding"/>
    <property type="evidence" value="ECO:0007669"/>
    <property type="project" value="UniProtKB-KW"/>
</dbReference>
<dbReference type="VEuPathDB" id="TriTrypDB:LdCL_050006900"/>
<feature type="region of interest" description="Disordered" evidence="5">
    <location>
        <begin position="859"/>
        <end position="891"/>
    </location>
</feature>
<dbReference type="PANTHER" id="PTHR45709:SF2">
    <property type="entry name" value="LARGE SUBUNIT GTPASE 1 HOMOLOG"/>
    <property type="match status" value="1"/>
</dbReference>
<feature type="compositionally biased region" description="Basic and acidic residues" evidence="5">
    <location>
        <begin position="14"/>
        <end position="25"/>
    </location>
</feature>
<dbReference type="VEuPathDB" id="TriTrypDB:LdBPK_050200.1"/>
<keyword evidence="2" id="KW-0547">Nucleotide-binding</keyword>
<feature type="compositionally biased region" description="Basic residues" evidence="5">
    <location>
        <begin position="656"/>
        <end position="666"/>
    </location>
</feature>
<feature type="compositionally biased region" description="Basic and acidic residues" evidence="5">
    <location>
        <begin position="869"/>
        <end position="878"/>
    </location>
</feature>
<dbReference type="SUPFAM" id="SSF52540">
    <property type="entry name" value="P-loop containing nucleoside triphosphate hydrolases"/>
    <property type="match status" value="1"/>
</dbReference>
<gene>
    <name evidence="7" type="ORF">CGC20_24495</name>
</gene>
<evidence type="ECO:0000256" key="5">
    <source>
        <dbReference type="SAM" id="MobiDB-lite"/>
    </source>
</evidence>
<dbReference type="PANTHER" id="PTHR45709">
    <property type="entry name" value="LARGE SUBUNIT GTPASE 1 HOMOLOG-RELATED"/>
    <property type="match status" value="1"/>
</dbReference>
<feature type="region of interest" description="Disordered" evidence="5">
    <location>
        <begin position="646"/>
        <end position="682"/>
    </location>
</feature>
<evidence type="ECO:0000259" key="6">
    <source>
        <dbReference type="Pfam" id="PF01926"/>
    </source>
</evidence>
<feature type="compositionally biased region" description="Basic and acidic residues" evidence="5">
    <location>
        <begin position="1939"/>
        <end position="1953"/>
    </location>
</feature>
<keyword evidence="1" id="KW-0963">Cytoplasm</keyword>
<dbReference type="InterPro" id="IPR006073">
    <property type="entry name" value="GTP-bd"/>
</dbReference>
<dbReference type="VEuPathDB" id="TriTrypDB:LDHU3_05.0250"/>
<comment type="caution">
    <text evidence="7">The sequence shown here is derived from an EMBL/GenBank/DDBJ whole genome shotgun (WGS) entry which is preliminary data.</text>
</comment>
<dbReference type="Gene3D" id="3.40.50.300">
    <property type="entry name" value="P-loop containing nucleotide triphosphate hydrolases"/>
    <property type="match status" value="1"/>
</dbReference>
<feature type="region of interest" description="Disordered" evidence="5">
    <location>
        <begin position="1926"/>
        <end position="1956"/>
    </location>
</feature>
<dbReference type="VEuPathDB" id="TriTrypDB:LdBPK_050210.1"/>
<evidence type="ECO:0000256" key="2">
    <source>
        <dbReference type="ARBA" id="ARBA00022741"/>
    </source>
</evidence>
<organism evidence="7 8">
    <name type="scientific">Leishmania donovani</name>
    <dbReference type="NCBI Taxonomy" id="5661"/>
    <lineage>
        <taxon>Eukaryota</taxon>
        <taxon>Discoba</taxon>
        <taxon>Euglenozoa</taxon>
        <taxon>Kinetoplastea</taxon>
        <taxon>Metakinetoplastina</taxon>
        <taxon>Trypanosomatida</taxon>
        <taxon>Trypanosomatidae</taxon>
        <taxon>Leishmaniinae</taxon>
        <taxon>Leishmania</taxon>
    </lineage>
</organism>
<protein>
    <submittedName>
        <fullName evidence="7">50S ribosome-binding GTPase family protein</fullName>
    </submittedName>
</protein>
<evidence type="ECO:0000256" key="3">
    <source>
        <dbReference type="ARBA" id="ARBA00022801"/>
    </source>
</evidence>
<dbReference type="GO" id="GO:0005829">
    <property type="term" value="C:cytosol"/>
    <property type="evidence" value="ECO:0007669"/>
    <property type="project" value="TreeGrafter"/>
</dbReference>
<proteinExistence type="predicted"/>
<dbReference type="VEuPathDB" id="TriTrypDB:LdCL_050007000"/>
<evidence type="ECO:0000313" key="7">
    <source>
        <dbReference type="EMBL" id="TPP51878.1"/>
    </source>
</evidence>
<name>A0A504XXD0_LEIDO</name>
<feature type="domain" description="G" evidence="6">
    <location>
        <begin position="357"/>
        <end position="414"/>
    </location>
</feature>
<dbReference type="GO" id="GO:0003924">
    <property type="term" value="F:GTPase activity"/>
    <property type="evidence" value="ECO:0007669"/>
    <property type="project" value="InterPro"/>
</dbReference>
<feature type="compositionally biased region" description="Polar residues" evidence="5">
    <location>
        <begin position="859"/>
        <end position="868"/>
    </location>
</feature>
<dbReference type="InterPro" id="IPR027417">
    <property type="entry name" value="P-loop_NTPase"/>
</dbReference>